<reference evidence="1 2" key="1">
    <citation type="submission" date="2016-05" db="EMBL/GenBank/DDBJ databases">
        <title>A degradative enzymes factory behind the ericoid mycorrhizal symbiosis.</title>
        <authorList>
            <consortium name="DOE Joint Genome Institute"/>
            <person name="Martino E."/>
            <person name="Morin E."/>
            <person name="Grelet G."/>
            <person name="Kuo A."/>
            <person name="Kohler A."/>
            <person name="Daghino S."/>
            <person name="Barry K."/>
            <person name="Choi C."/>
            <person name="Cichocki N."/>
            <person name="Clum A."/>
            <person name="Copeland A."/>
            <person name="Hainaut M."/>
            <person name="Haridas S."/>
            <person name="Labutti K."/>
            <person name="Lindquist E."/>
            <person name="Lipzen A."/>
            <person name="Khouja H.-R."/>
            <person name="Murat C."/>
            <person name="Ohm R."/>
            <person name="Olson A."/>
            <person name="Spatafora J."/>
            <person name="Veneault-Fourrey C."/>
            <person name="Henrissat B."/>
            <person name="Grigoriev I."/>
            <person name="Martin F."/>
            <person name="Perotto S."/>
        </authorList>
    </citation>
    <scope>NUCLEOTIDE SEQUENCE [LARGE SCALE GENOMIC DNA]</scope>
    <source>
        <strain evidence="1 2">UAMH 7357</strain>
    </source>
</reference>
<sequence length="132" mass="14837">MACQTPEATDVSRSVLSIAKKSPKSDDGILMPVKHHNIKHPHSPFHYSNWCEHSNSMNQFIPWTSLCKERLRCNLQHLHAVISKDVAKTWNISELESPCQLVFGKPAGPPRGAVDKQFAPLEPRVKVYGKKA</sequence>
<dbReference type="InterPro" id="IPR033877">
    <property type="entry name" value="Frm2/Hbn1"/>
</dbReference>
<keyword evidence="2" id="KW-1185">Reference proteome</keyword>
<gene>
    <name evidence="1" type="ORF">NA56DRAFT_710918</name>
</gene>
<evidence type="ECO:0000313" key="1">
    <source>
        <dbReference type="EMBL" id="PMD14341.1"/>
    </source>
</evidence>
<dbReference type="GO" id="GO:0034599">
    <property type="term" value="P:cellular response to oxidative stress"/>
    <property type="evidence" value="ECO:0007669"/>
    <property type="project" value="InterPro"/>
</dbReference>
<dbReference type="STRING" id="1745343.A0A2J6PJX3"/>
<organism evidence="1 2">
    <name type="scientific">Hyaloscypha hepaticicola</name>
    <dbReference type="NCBI Taxonomy" id="2082293"/>
    <lineage>
        <taxon>Eukaryota</taxon>
        <taxon>Fungi</taxon>
        <taxon>Dikarya</taxon>
        <taxon>Ascomycota</taxon>
        <taxon>Pezizomycotina</taxon>
        <taxon>Leotiomycetes</taxon>
        <taxon>Helotiales</taxon>
        <taxon>Hyaloscyphaceae</taxon>
        <taxon>Hyaloscypha</taxon>
    </lineage>
</organism>
<name>A0A2J6PJX3_9HELO</name>
<dbReference type="EMBL" id="KZ613522">
    <property type="protein sequence ID" value="PMD14341.1"/>
    <property type="molecule type" value="Genomic_DNA"/>
</dbReference>
<dbReference type="Proteomes" id="UP000235672">
    <property type="component" value="Unassembled WGS sequence"/>
</dbReference>
<dbReference type="SUPFAM" id="SSF55469">
    <property type="entry name" value="FMN-dependent nitroreductase-like"/>
    <property type="match status" value="1"/>
</dbReference>
<accession>A0A2J6PJX3</accession>
<dbReference type="GO" id="GO:0016491">
    <property type="term" value="F:oxidoreductase activity"/>
    <property type="evidence" value="ECO:0007669"/>
    <property type="project" value="InterPro"/>
</dbReference>
<dbReference type="PANTHER" id="PTHR43035">
    <property type="entry name" value="FATTY ACID REPRESSION MUTANT PROTEIN 2-RELATED"/>
    <property type="match status" value="1"/>
</dbReference>
<dbReference type="Gene3D" id="3.40.109.10">
    <property type="entry name" value="NADH Oxidase"/>
    <property type="match status" value="1"/>
</dbReference>
<protein>
    <submittedName>
        <fullName evidence="1">Uncharacterized protein</fullName>
    </submittedName>
</protein>
<proteinExistence type="predicted"/>
<dbReference type="AlphaFoldDB" id="A0A2J6PJX3"/>
<dbReference type="InterPro" id="IPR000415">
    <property type="entry name" value="Nitroreductase-like"/>
</dbReference>
<evidence type="ECO:0000313" key="2">
    <source>
        <dbReference type="Proteomes" id="UP000235672"/>
    </source>
</evidence>
<dbReference type="PANTHER" id="PTHR43035:SF1">
    <property type="entry name" value="FATTY ACID REPRESSION MUTANT PROTEIN 2-RELATED"/>
    <property type="match status" value="1"/>
</dbReference>
<dbReference type="OrthoDB" id="2138173at2759"/>